<organism evidence="1 2">
    <name type="scientific">Sphaerobolus stellatus (strain SS14)</name>
    <dbReference type="NCBI Taxonomy" id="990650"/>
    <lineage>
        <taxon>Eukaryota</taxon>
        <taxon>Fungi</taxon>
        <taxon>Dikarya</taxon>
        <taxon>Basidiomycota</taxon>
        <taxon>Agaricomycotina</taxon>
        <taxon>Agaricomycetes</taxon>
        <taxon>Phallomycetidae</taxon>
        <taxon>Geastrales</taxon>
        <taxon>Sphaerobolaceae</taxon>
        <taxon>Sphaerobolus</taxon>
    </lineage>
</organism>
<keyword evidence="2" id="KW-1185">Reference proteome</keyword>
<gene>
    <name evidence="1" type="ORF">M422DRAFT_38348</name>
</gene>
<accession>A0A0C9UKU8</accession>
<dbReference type="Proteomes" id="UP000054279">
    <property type="component" value="Unassembled WGS sequence"/>
</dbReference>
<evidence type="ECO:0000313" key="2">
    <source>
        <dbReference type="Proteomes" id="UP000054279"/>
    </source>
</evidence>
<reference evidence="1 2" key="1">
    <citation type="submission" date="2014-06" db="EMBL/GenBank/DDBJ databases">
        <title>Evolutionary Origins and Diversification of the Mycorrhizal Mutualists.</title>
        <authorList>
            <consortium name="DOE Joint Genome Institute"/>
            <consortium name="Mycorrhizal Genomics Consortium"/>
            <person name="Kohler A."/>
            <person name="Kuo A."/>
            <person name="Nagy L.G."/>
            <person name="Floudas D."/>
            <person name="Copeland A."/>
            <person name="Barry K.W."/>
            <person name="Cichocki N."/>
            <person name="Veneault-Fourrey C."/>
            <person name="LaButti K."/>
            <person name="Lindquist E.A."/>
            <person name="Lipzen A."/>
            <person name="Lundell T."/>
            <person name="Morin E."/>
            <person name="Murat C."/>
            <person name="Riley R."/>
            <person name="Ohm R."/>
            <person name="Sun H."/>
            <person name="Tunlid A."/>
            <person name="Henrissat B."/>
            <person name="Grigoriev I.V."/>
            <person name="Hibbett D.S."/>
            <person name="Martin F."/>
        </authorList>
    </citation>
    <scope>NUCLEOTIDE SEQUENCE [LARGE SCALE GENOMIC DNA]</scope>
    <source>
        <strain evidence="1 2">SS14</strain>
    </source>
</reference>
<proteinExistence type="predicted"/>
<sequence>MNRPLASLTLLEPSIRVMVALSSAASSTLELNLTVLGCVTTPRIPMHVSAVAPPSDNSSSVLAS</sequence>
<protein>
    <submittedName>
        <fullName evidence="1">Unplaced genomic scaffold SPHSTscaffold_308, whole genome shotgun sequence</fullName>
    </submittedName>
</protein>
<dbReference type="AlphaFoldDB" id="A0A0C9UKU8"/>
<dbReference type="EMBL" id="KN837383">
    <property type="protein sequence ID" value="KIJ26106.1"/>
    <property type="molecule type" value="Genomic_DNA"/>
</dbReference>
<evidence type="ECO:0000313" key="1">
    <source>
        <dbReference type="EMBL" id="KIJ26106.1"/>
    </source>
</evidence>
<dbReference type="HOGENOM" id="CLU_2869086_0_0_1"/>
<name>A0A0C9UKU8_SPHS4</name>